<dbReference type="AlphaFoldDB" id="A0A433KT36"/>
<reference evidence="2 3" key="1">
    <citation type="submission" date="2018-12" db="EMBL/GenBank/DDBJ databases">
        <title>three novel Halomonas strain isolated from plants.</title>
        <authorList>
            <person name="Sun C."/>
        </authorList>
    </citation>
    <scope>NUCLEOTIDE SEQUENCE [LARGE SCALE GENOMIC DNA]</scope>
    <source>
        <strain evidence="2 3">DSM 19434</strain>
    </source>
</reference>
<evidence type="ECO:0000313" key="3">
    <source>
        <dbReference type="Proteomes" id="UP000287336"/>
    </source>
</evidence>
<feature type="signal peptide" evidence="1">
    <location>
        <begin position="1"/>
        <end position="36"/>
    </location>
</feature>
<keyword evidence="1" id="KW-0732">Signal</keyword>
<protein>
    <submittedName>
        <fullName evidence="2">Uncharacterized protein</fullName>
    </submittedName>
</protein>
<gene>
    <name evidence="2" type="ORF">ELY33_05050</name>
</gene>
<sequence length="257" mass="28408">MLITHSHKTQDKTENMKSFTLSLCLLLAVISSPAEAMTKMIGKGYCSIRHPVESLTTTRTVSCESQHVIQRQSGGSDIKNTIWISATEHHYLDRSIDKPWDKERPWFNIGNSSLERAYMQGVYARGFHFITYDHHANGVPTLWAWDGASHLTYAVGATFNVITKELSYLGYQIERMKKGQETQFADALIGIIFNLMELGIGIAYSILGIIVGTIFNPIDTVLNIPGAVLLSAEAMVEGVANTISDLIAIVTLGFVVL</sequence>
<organism evidence="2 3">
    <name type="scientific">Vreelandella andesensis</name>
    <dbReference type="NCBI Taxonomy" id="447567"/>
    <lineage>
        <taxon>Bacteria</taxon>
        <taxon>Pseudomonadati</taxon>
        <taxon>Pseudomonadota</taxon>
        <taxon>Gammaproteobacteria</taxon>
        <taxon>Oceanospirillales</taxon>
        <taxon>Halomonadaceae</taxon>
        <taxon>Vreelandella</taxon>
    </lineage>
</organism>
<feature type="chain" id="PRO_5019359507" evidence="1">
    <location>
        <begin position="37"/>
        <end position="257"/>
    </location>
</feature>
<proteinExistence type="predicted"/>
<dbReference type="RefSeq" id="WP_126944884.1">
    <property type="nucleotide sequence ID" value="NZ_RZHG01000009.1"/>
</dbReference>
<dbReference type="EMBL" id="RZHG01000009">
    <property type="protein sequence ID" value="RUR32749.1"/>
    <property type="molecule type" value="Genomic_DNA"/>
</dbReference>
<dbReference type="Proteomes" id="UP000287336">
    <property type="component" value="Unassembled WGS sequence"/>
</dbReference>
<keyword evidence="3" id="KW-1185">Reference proteome</keyword>
<evidence type="ECO:0000313" key="2">
    <source>
        <dbReference type="EMBL" id="RUR32749.1"/>
    </source>
</evidence>
<name>A0A433KT36_9GAMM</name>
<comment type="caution">
    <text evidence="2">The sequence shown here is derived from an EMBL/GenBank/DDBJ whole genome shotgun (WGS) entry which is preliminary data.</text>
</comment>
<dbReference type="OrthoDB" id="7056054at2"/>
<evidence type="ECO:0000256" key="1">
    <source>
        <dbReference type="SAM" id="SignalP"/>
    </source>
</evidence>
<accession>A0A433KT36</accession>